<accession>A0A1I8FGC9</accession>
<dbReference type="Proteomes" id="UP000095280">
    <property type="component" value="Unplaced"/>
</dbReference>
<reference evidence="3" key="1">
    <citation type="submission" date="2016-11" db="UniProtKB">
        <authorList>
            <consortium name="WormBaseParasite"/>
        </authorList>
    </citation>
    <scope>IDENTIFICATION</scope>
</reference>
<protein>
    <submittedName>
        <fullName evidence="3">Secreted protein</fullName>
    </submittedName>
</protein>
<evidence type="ECO:0000256" key="1">
    <source>
        <dbReference type="SAM" id="MobiDB-lite"/>
    </source>
</evidence>
<evidence type="ECO:0000313" key="3">
    <source>
        <dbReference type="WBParaSite" id="maker-unitig_33554-snap-gene-0.2-mRNA-1"/>
    </source>
</evidence>
<dbReference type="WBParaSite" id="maker-unitig_33554-snap-gene-0.2-mRNA-1">
    <property type="protein sequence ID" value="maker-unitig_33554-snap-gene-0.2-mRNA-1"/>
    <property type="gene ID" value="maker-unitig_33554-snap-gene-0.2"/>
</dbReference>
<sequence length="94" mass="10065">MQFCERIGYSCLATILLSSAKMSLIWNSGTVRDTPLDKQWPACCNSGCQIWAARSARLAASSRRSGALPNWRCSGSSASSPAPSGSGRWRPTPS</sequence>
<proteinExistence type="predicted"/>
<keyword evidence="2" id="KW-1185">Reference proteome</keyword>
<dbReference type="AlphaFoldDB" id="A0A1I8FGC9"/>
<organism evidence="2 3">
    <name type="scientific">Macrostomum lignano</name>
    <dbReference type="NCBI Taxonomy" id="282301"/>
    <lineage>
        <taxon>Eukaryota</taxon>
        <taxon>Metazoa</taxon>
        <taxon>Spiralia</taxon>
        <taxon>Lophotrochozoa</taxon>
        <taxon>Platyhelminthes</taxon>
        <taxon>Rhabditophora</taxon>
        <taxon>Macrostomorpha</taxon>
        <taxon>Macrostomida</taxon>
        <taxon>Macrostomidae</taxon>
        <taxon>Macrostomum</taxon>
    </lineage>
</organism>
<feature type="region of interest" description="Disordered" evidence="1">
    <location>
        <begin position="66"/>
        <end position="94"/>
    </location>
</feature>
<evidence type="ECO:0000313" key="2">
    <source>
        <dbReference type="Proteomes" id="UP000095280"/>
    </source>
</evidence>
<feature type="compositionally biased region" description="Low complexity" evidence="1">
    <location>
        <begin position="66"/>
        <end position="87"/>
    </location>
</feature>
<name>A0A1I8FGC9_9PLAT</name>